<dbReference type="GO" id="GO:0048471">
    <property type="term" value="C:perinuclear region of cytoplasm"/>
    <property type="evidence" value="ECO:0007669"/>
    <property type="project" value="TreeGrafter"/>
</dbReference>
<dbReference type="GO" id="GO:0005829">
    <property type="term" value="C:cytosol"/>
    <property type="evidence" value="ECO:0007669"/>
    <property type="project" value="TreeGrafter"/>
</dbReference>
<evidence type="ECO:0000256" key="3">
    <source>
        <dbReference type="ARBA" id="ARBA00022737"/>
    </source>
</evidence>
<dbReference type="AlphaFoldDB" id="A0A7S0JGW5"/>
<name>A0A7S0JGW5_9EUKA</name>
<gene>
    <name evidence="4" type="ORF">CLEP1334_LOCUS26759</name>
</gene>
<dbReference type="GO" id="GO:0005096">
    <property type="term" value="F:GTPase activator activity"/>
    <property type="evidence" value="ECO:0007669"/>
    <property type="project" value="UniProtKB-KW"/>
</dbReference>
<dbReference type="InterPro" id="IPR027038">
    <property type="entry name" value="RanGap"/>
</dbReference>
<dbReference type="InterPro" id="IPR001611">
    <property type="entry name" value="Leu-rich_rpt"/>
</dbReference>
<dbReference type="InterPro" id="IPR032675">
    <property type="entry name" value="LRR_dom_sf"/>
</dbReference>
<dbReference type="PANTHER" id="PTHR24113:SF12">
    <property type="entry name" value="RAN GTPASE-ACTIVATING PROTEIN 1"/>
    <property type="match status" value="1"/>
</dbReference>
<keyword evidence="2" id="KW-0433">Leucine-rich repeat</keyword>
<dbReference type="PANTHER" id="PTHR24113">
    <property type="entry name" value="RAN GTPASE-ACTIVATING PROTEIN 1"/>
    <property type="match status" value="1"/>
</dbReference>
<dbReference type="SMART" id="SM00368">
    <property type="entry name" value="LRR_RI"/>
    <property type="match status" value="3"/>
</dbReference>
<accession>A0A7S0JGW5</accession>
<dbReference type="SUPFAM" id="SSF52047">
    <property type="entry name" value="RNI-like"/>
    <property type="match status" value="1"/>
</dbReference>
<dbReference type="Gene3D" id="3.80.10.10">
    <property type="entry name" value="Ribonuclease Inhibitor"/>
    <property type="match status" value="1"/>
</dbReference>
<dbReference type="Pfam" id="PF13516">
    <property type="entry name" value="LRR_6"/>
    <property type="match status" value="2"/>
</dbReference>
<reference evidence="4" key="1">
    <citation type="submission" date="2021-01" db="EMBL/GenBank/DDBJ databases">
        <authorList>
            <person name="Corre E."/>
            <person name="Pelletier E."/>
            <person name="Niang G."/>
            <person name="Scheremetjew M."/>
            <person name="Finn R."/>
            <person name="Kale V."/>
            <person name="Holt S."/>
            <person name="Cochrane G."/>
            <person name="Meng A."/>
            <person name="Brown T."/>
            <person name="Cohen L."/>
        </authorList>
    </citation>
    <scope>NUCLEOTIDE SEQUENCE</scope>
    <source>
        <strain evidence="4">RCC1130</strain>
    </source>
</reference>
<dbReference type="GO" id="GO:0031267">
    <property type="term" value="F:small GTPase binding"/>
    <property type="evidence" value="ECO:0007669"/>
    <property type="project" value="TreeGrafter"/>
</dbReference>
<organism evidence="4">
    <name type="scientific">Calcidiscus leptoporus</name>
    <dbReference type="NCBI Taxonomy" id="127549"/>
    <lineage>
        <taxon>Eukaryota</taxon>
        <taxon>Haptista</taxon>
        <taxon>Haptophyta</taxon>
        <taxon>Prymnesiophyceae</taxon>
        <taxon>Coccolithales</taxon>
        <taxon>Calcidiscaceae</taxon>
        <taxon>Calcidiscus</taxon>
    </lineage>
</organism>
<dbReference type="GO" id="GO:0005634">
    <property type="term" value="C:nucleus"/>
    <property type="evidence" value="ECO:0007669"/>
    <property type="project" value="TreeGrafter"/>
</dbReference>
<proteinExistence type="predicted"/>
<dbReference type="GO" id="GO:0006913">
    <property type="term" value="P:nucleocytoplasmic transport"/>
    <property type="evidence" value="ECO:0007669"/>
    <property type="project" value="TreeGrafter"/>
</dbReference>
<evidence type="ECO:0000256" key="1">
    <source>
        <dbReference type="ARBA" id="ARBA00022468"/>
    </source>
</evidence>
<sequence length="262" mass="27884">MATDGHRLLPRTSCAQKSKRCICCARTAPPGAHVALVFVLMEGACSGVRGYPLVGGLLSSEGEEQAVAADSVAKLLGKQAAEEKLPCPKHRPLPPIDPVEGLSWLDHVKAAPLPCFNELNLGWEEIMDADAPKLVRLISAGVTTLTLYQNHLGDEAAVQLSAALRDSMVHELDLAHNQIGNEGAVALARSLARAPALRGLRLNGNRLIGDEAVLAFASELSQQPGLALDELWLASPAISEDAIKQLRATWLDTGRDPDALHL</sequence>
<evidence type="ECO:0000313" key="4">
    <source>
        <dbReference type="EMBL" id="CAD8551469.1"/>
    </source>
</evidence>
<keyword evidence="3" id="KW-0677">Repeat</keyword>
<protein>
    <submittedName>
        <fullName evidence="4">Uncharacterized protein</fullName>
    </submittedName>
</protein>
<evidence type="ECO:0000256" key="2">
    <source>
        <dbReference type="ARBA" id="ARBA00022614"/>
    </source>
</evidence>
<dbReference type="EMBL" id="HBER01053570">
    <property type="protein sequence ID" value="CAD8551469.1"/>
    <property type="molecule type" value="Transcribed_RNA"/>
</dbReference>
<keyword evidence="1" id="KW-0343">GTPase activation</keyword>